<evidence type="ECO:0000313" key="2">
    <source>
        <dbReference type="EMBL" id="KAG7562125.1"/>
    </source>
</evidence>
<proteinExistence type="predicted"/>
<comment type="caution">
    <text evidence="2">The sequence shown here is derived from an EMBL/GenBank/DDBJ whole genome shotgun (WGS) entry which is preliminary data.</text>
</comment>
<evidence type="ECO:0000313" key="3">
    <source>
        <dbReference type="Proteomes" id="UP000812966"/>
    </source>
</evidence>
<feature type="compositionally biased region" description="Basic and acidic residues" evidence="1">
    <location>
        <begin position="1"/>
        <end position="22"/>
    </location>
</feature>
<feature type="region of interest" description="Disordered" evidence="1">
    <location>
        <begin position="1"/>
        <end position="42"/>
    </location>
</feature>
<organism evidence="2 3">
    <name type="scientific">Filobasidium floriforme</name>
    <dbReference type="NCBI Taxonomy" id="5210"/>
    <lineage>
        <taxon>Eukaryota</taxon>
        <taxon>Fungi</taxon>
        <taxon>Dikarya</taxon>
        <taxon>Basidiomycota</taxon>
        <taxon>Agaricomycotina</taxon>
        <taxon>Tremellomycetes</taxon>
        <taxon>Filobasidiales</taxon>
        <taxon>Filobasidiaceae</taxon>
        <taxon>Filobasidium</taxon>
    </lineage>
</organism>
<sequence>MDDHVWDGSEKVFTPIKRESRQSDWSPPVPAKNYTASANPYSPGHPALLTNLMGKLRNVSGRAAPRFDILADEDRSDIWKAPREIEVIGHERETSGRTSQTNHSQSMESEEFRIHHPAVPSSSTGDSDHAVEGVLTTPVTAGMSQARRRVSGKTLPETPLRDPFEDPIENYYDTGIMDFVDGRSIDQSSSSFNSRDSVRNSVGTAAIETATKLELSSTTATLLPLKRNESLMRRLAGAGASFFGASRASRTSYTEMEGFLDPTPPPGLDPIAEGAGSRQSASGSTQRDVTAPPEPYRNQSYTSIETSATATSDLLANYGNMQIIQRERTASSRQPSATMEEADLGDVFMAQATDIAAIRPSTPSRSSSPRPREVATPKGPRAAPLRHPTHIDLTPRRTVKDLAASINRRDFAVDAPVLPTPSPLQASTAAFAATAPVMHSPYRGLGGAKGPRRPTTMYEVASRGTLQVANPE</sequence>
<feature type="compositionally biased region" description="Low complexity" evidence="1">
    <location>
        <begin position="359"/>
        <end position="369"/>
    </location>
</feature>
<feature type="region of interest" description="Disordered" evidence="1">
    <location>
        <begin position="144"/>
        <end position="166"/>
    </location>
</feature>
<reference evidence="2" key="1">
    <citation type="submission" date="2020-04" db="EMBL/GenBank/DDBJ databases">
        <title>Analysis of mating type loci in Filobasidium floriforme.</title>
        <authorList>
            <person name="Nowrousian M."/>
        </authorList>
    </citation>
    <scope>NUCLEOTIDE SEQUENCE</scope>
    <source>
        <strain evidence="2">CBS 6242</strain>
    </source>
</reference>
<name>A0A8K0JMM2_9TREE</name>
<feature type="compositionally biased region" description="Polar residues" evidence="1">
    <location>
        <begin position="277"/>
        <end position="288"/>
    </location>
</feature>
<gene>
    <name evidence="2" type="ORF">FFLO_02407</name>
</gene>
<keyword evidence="3" id="KW-1185">Reference proteome</keyword>
<feature type="region of interest" description="Disordered" evidence="1">
    <location>
        <begin position="357"/>
        <end position="388"/>
    </location>
</feature>
<feature type="region of interest" description="Disordered" evidence="1">
    <location>
        <begin position="256"/>
        <end position="299"/>
    </location>
</feature>
<dbReference type="EMBL" id="JABELV010000038">
    <property type="protein sequence ID" value="KAG7562125.1"/>
    <property type="molecule type" value="Genomic_DNA"/>
</dbReference>
<dbReference type="OrthoDB" id="432528at2759"/>
<accession>A0A8K0JMM2</accession>
<dbReference type="AlphaFoldDB" id="A0A8K0JMM2"/>
<dbReference type="Proteomes" id="UP000812966">
    <property type="component" value="Unassembled WGS sequence"/>
</dbReference>
<protein>
    <submittedName>
        <fullName evidence="2">Uncharacterized protein</fullName>
    </submittedName>
</protein>
<evidence type="ECO:0000256" key="1">
    <source>
        <dbReference type="SAM" id="MobiDB-lite"/>
    </source>
</evidence>